<evidence type="ECO:0000313" key="3">
    <source>
        <dbReference type="Proteomes" id="UP000292085"/>
    </source>
</evidence>
<dbReference type="PANTHER" id="PTHR43581">
    <property type="entry name" value="ATP/GTP PHOSPHATASE"/>
    <property type="match status" value="1"/>
</dbReference>
<protein>
    <recommendedName>
        <fullName evidence="1">AAA+ ATPase domain-containing protein</fullName>
    </recommendedName>
</protein>
<dbReference type="SMART" id="SM00382">
    <property type="entry name" value="AAA"/>
    <property type="match status" value="1"/>
</dbReference>
<dbReference type="InterPro" id="IPR003593">
    <property type="entry name" value="AAA+_ATPase"/>
</dbReference>
<dbReference type="SUPFAM" id="SSF52540">
    <property type="entry name" value="P-loop containing nucleoside triphosphate hydrolases"/>
    <property type="match status" value="1"/>
</dbReference>
<sequence>MSNRVDQVRPSIAMLQIENFHVGSFRGLEDVALENAGQVNLIVGGNNSGKTSVLEALAVYASPMDVGAWADVARMREVRAFINPKRDSSLSALDALRWLFPQRQSDDWERGPRRMWLSASGTIDVRKVSAECLPIHGIPPEPRFAPGRMGRELELIESDGWHLTIEVEAEGGSFDLKSSKQPIDIYSYPGGQRARLEVDMWAANGVRLPFARAKPGLRHETLTPYSHRNQPVQLHNLSRIISSGNKAEVIDLLRGVDRRLRDLEIITEATGRALITALFEDGKRMPITILGDGFRRALAIAIAVNQVKGGLLLIDEIETALHVSALDDLFPWLVRIAAELKVQVFATTHSLEAIQAITNAAAKAGADSLTAYQLAGGGLGSGPPRRYSAAMLERVVRDRGLDIR</sequence>
<dbReference type="InterPro" id="IPR038729">
    <property type="entry name" value="Rad50/SbcC_AAA"/>
</dbReference>
<dbReference type="Gene3D" id="3.40.50.300">
    <property type="entry name" value="P-loop containing nucleotide triphosphate hydrolases"/>
    <property type="match status" value="2"/>
</dbReference>
<dbReference type="Pfam" id="PF13304">
    <property type="entry name" value="AAA_21"/>
    <property type="match status" value="1"/>
</dbReference>
<dbReference type="InterPro" id="IPR027417">
    <property type="entry name" value="P-loop_NTPase"/>
</dbReference>
<dbReference type="GO" id="GO:0016887">
    <property type="term" value="F:ATP hydrolysis activity"/>
    <property type="evidence" value="ECO:0007669"/>
    <property type="project" value="InterPro"/>
</dbReference>
<dbReference type="Pfam" id="PF13476">
    <property type="entry name" value="AAA_23"/>
    <property type="match status" value="1"/>
</dbReference>
<dbReference type="PANTHER" id="PTHR43581:SF4">
    <property type="entry name" value="ATP_GTP PHOSPHATASE"/>
    <property type="match status" value="1"/>
</dbReference>
<dbReference type="GO" id="GO:0006302">
    <property type="term" value="P:double-strand break repair"/>
    <property type="evidence" value="ECO:0007669"/>
    <property type="project" value="InterPro"/>
</dbReference>
<dbReference type="GO" id="GO:0005524">
    <property type="term" value="F:ATP binding"/>
    <property type="evidence" value="ECO:0007669"/>
    <property type="project" value="InterPro"/>
</dbReference>
<dbReference type="InterPro" id="IPR003959">
    <property type="entry name" value="ATPase_AAA_core"/>
</dbReference>
<keyword evidence="3" id="KW-1185">Reference proteome</keyword>
<dbReference type="EMBL" id="SGIS01000015">
    <property type="protein sequence ID" value="RZF64326.1"/>
    <property type="molecule type" value="Genomic_DNA"/>
</dbReference>
<dbReference type="InterPro" id="IPR051396">
    <property type="entry name" value="Bact_Antivir_Def_Nuclease"/>
</dbReference>
<comment type="caution">
    <text evidence="2">The sequence shown here is derived from an EMBL/GenBank/DDBJ whole genome shotgun (WGS) entry which is preliminary data.</text>
</comment>
<feature type="domain" description="AAA+ ATPase" evidence="1">
    <location>
        <begin position="36"/>
        <end position="376"/>
    </location>
</feature>
<dbReference type="OrthoDB" id="9816534at2"/>
<evidence type="ECO:0000313" key="2">
    <source>
        <dbReference type="EMBL" id="RZF64326.1"/>
    </source>
</evidence>
<gene>
    <name evidence="2" type="ORF">EWE75_11230</name>
</gene>
<name>A0A4Q6Y571_9SPHN</name>
<dbReference type="Proteomes" id="UP000292085">
    <property type="component" value="Unassembled WGS sequence"/>
</dbReference>
<organism evidence="2 3">
    <name type="scientific">Sphingomonas populi</name>
    <dbReference type="NCBI Taxonomy" id="2484750"/>
    <lineage>
        <taxon>Bacteria</taxon>
        <taxon>Pseudomonadati</taxon>
        <taxon>Pseudomonadota</taxon>
        <taxon>Alphaproteobacteria</taxon>
        <taxon>Sphingomonadales</taxon>
        <taxon>Sphingomonadaceae</taxon>
        <taxon>Sphingomonas</taxon>
    </lineage>
</organism>
<evidence type="ECO:0000259" key="1">
    <source>
        <dbReference type="SMART" id="SM00382"/>
    </source>
</evidence>
<dbReference type="RefSeq" id="WP_130157443.1">
    <property type="nucleotide sequence ID" value="NZ_SGIS01000015.1"/>
</dbReference>
<proteinExistence type="predicted"/>
<reference evidence="2 3" key="1">
    <citation type="submission" date="2019-02" db="EMBL/GenBank/DDBJ databases">
        <authorList>
            <person name="Li Y."/>
        </authorList>
    </citation>
    <scope>NUCLEOTIDE SEQUENCE [LARGE SCALE GENOMIC DNA]</scope>
    <source>
        <strain evidence="2 3">3-7</strain>
    </source>
</reference>
<dbReference type="AlphaFoldDB" id="A0A4Q6Y571"/>
<accession>A0A4Q6Y571</accession>